<keyword evidence="3" id="KW-1185">Reference proteome</keyword>
<reference evidence="2 3" key="1">
    <citation type="submission" date="2016-07" db="EMBL/GenBank/DDBJ databases">
        <title>Pervasive Adenine N6-methylation of Active Genes in Fungi.</title>
        <authorList>
            <consortium name="DOE Joint Genome Institute"/>
            <person name="Mondo S.J."/>
            <person name="Dannebaum R.O."/>
            <person name="Kuo R.C."/>
            <person name="Labutti K."/>
            <person name="Haridas S."/>
            <person name="Kuo A."/>
            <person name="Salamov A."/>
            <person name="Ahrendt S.R."/>
            <person name="Lipzen A."/>
            <person name="Sullivan W."/>
            <person name="Andreopoulos W.B."/>
            <person name="Clum A."/>
            <person name="Lindquist E."/>
            <person name="Daum C."/>
            <person name="Ramamoorthy G.K."/>
            <person name="Gryganskyi A."/>
            <person name="Culley D."/>
            <person name="Magnuson J.K."/>
            <person name="James T.Y."/>
            <person name="O'Malley M.A."/>
            <person name="Stajich J.E."/>
            <person name="Spatafora J.W."/>
            <person name="Visel A."/>
            <person name="Grigoriev I.V."/>
        </authorList>
    </citation>
    <scope>NUCLEOTIDE SEQUENCE [LARGE SCALE GENOMIC DNA]</scope>
    <source>
        <strain evidence="2 3">NRRL 1336</strain>
    </source>
</reference>
<dbReference type="Proteomes" id="UP000193560">
    <property type="component" value="Unassembled WGS sequence"/>
</dbReference>
<sequence length="266" mass="30314">MKNYWNGKRQQSRSSKGRAKKSSFAESSTSTVQTRSQTLRLKKLKRSSPNKETETATSPSPPCIPKYEDESHQMDSSVLNDPHLERHYRNTLVTYSRPQRRRTPSISSKFTTRRYSPPIQEQPSEDTNRTNDDSITANKATVGTSARGRQRYGNNNNNNNSSSSSSSSSGINGSGRGIINNRLATIKQGHVETTPYFLRSSSSSTRCSSEDDYRPNHVSFEGNNVKISDNFRDDWNWEVEVKKIEKAKVKIHDDMYLASFYLVLRW</sequence>
<comment type="caution">
    <text evidence="2">The sequence shown here is derived from an EMBL/GenBank/DDBJ whole genome shotgun (WGS) entry which is preliminary data.</text>
</comment>
<dbReference type="AlphaFoldDB" id="A0A1X2ICQ1"/>
<evidence type="ECO:0000313" key="2">
    <source>
        <dbReference type="EMBL" id="ORZ14079.1"/>
    </source>
</evidence>
<feature type="compositionally biased region" description="Polar residues" evidence="1">
    <location>
        <begin position="104"/>
        <end position="122"/>
    </location>
</feature>
<accession>A0A1X2ICQ1</accession>
<dbReference type="EMBL" id="MCGE01000015">
    <property type="protein sequence ID" value="ORZ14079.1"/>
    <property type="molecule type" value="Genomic_DNA"/>
</dbReference>
<feature type="region of interest" description="Disordered" evidence="1">
    <location>
        <begin position="1"/>
        <end position="176"/>
    </location>
</feature>
<organism evidence="2 3">
    <name type="scientific">Absidia repens</name>
    <dbReference type="NCBI Taxonomy" id="90262"/>
    <lineage>
        <taxon>Eukaryota</taxon>
        <taxon>Fungi</taxon>
        <taxon>Fungi incertae sedis</taxon>
        <taxon>Mucoromycota</taxon>
        <taxon>Mucoromycotina</taxon>
        <taxon>Mucoromycetes</taxon>
        <taxon>Mucorales</taxon>
        <taxon>Cunninghamellaceae</taxon>
        <taxon>Absidia</taxon>
    </lineage>
</organism>
<gene>
    <name evidence="2" type="ORF">BCR42DRAFT_418004</name>
</gene>
<name>A0A1X2ICQ1_9FUNG</name>
<proteinExistence type="predicted"/>
<feature type="compositionally biased region" description="Low complexity" evidence="1">
    <location>
        <begin position="153"/>
        <end position="176"/>
    </location>
</feature>
<protein>
    <submittedName>
        <fullName evidence="2">Uncharacterized protein</fullName>
    </submittedName>
</protein>
<evidence type="ECO:0000313" key="3">
    <source>
        <dbReference type="Proteomes" id="UP000193560"/>
    </source>
</evidence>
<feature type="compositionally biased region" description="Low complexity" evidence="1">
    <location>
        <begin position="27"/>
        <end position="38"/>
    </location>
</feature>
<feature type="compositionally biased region" description="Polar residues" evidence="1">
    <location>
        <begin position="133"/>
        <end position="144"/>
    </location>
</feature>
<evidence type="ECO:0000256" key="1">
    <source>
        <dbReference type="SAM" id="MobiDB-lite"/>
    </source>
</evidence>